<dbReference type="EMBL" id="KI394965">
    <property type="protein sequence ID" value="ERM99918.1"/>
    <property type="molecule type" value="Genomic_DNA"/>
</dbReference>
<evidence type="ECO:0000313" key="2">
    <source>
        <dbReference type="EMBL" id="ERM99918.1"/>
    </source>
</evidence>
<keyword evidence="1" id="KW-1133">Transmembrane helix</keyword>
<feature type="transmembrane region" description="Helical" evidence="1">
    <location>
        <begin position="26"/>
        <end position="45"/>
    </location>
</feature>
<keyword evidence="3" id="KW-1185">Reference proteome</keyword>
<organism evidence="2 3">
    <name type="scientific">Amborella trichopoda</name>
    <dbReference type="NCBI Taxonomy" id="13333"/>
    <lineage>
        <taxon>Eukaryota</taxon>
        <taxon>Viridiplantae</taxon>
        <taxon>Streptophyta</taxon>
        <taxon>Embryophyta</taxon>
        <taxon>Tracheophyta</taxon>
        <taxon>Spermatophyta</taxon>
        <taxon>Magnoliopsida</taxon>
        <taxon>Amborellales</taxon>
        <taxon>Amborellaceae</taxon>
        <taxon>Amborella</taxon>
    </lineage>
</organism>
<proteinExistence type="predicted"/>
<accession>W1NX44</accession>
<keyword evidence="1" id="KW-0812">Transmembrane</keyword>
<protein>
    <submittedName>
        <fullName evidence="2">Uncharacterized protein</fullName>
    </submittedName>
</protein>
<dbReference type="Gramene" id="ERM99918">
    <property type="protein sequence ID" value="ERM99918"/>
    <property type="gene ID" value="AMTR_s00110p00082690"/>
</dbReference>
<keyword evidence="1" id="KW-0472">Membrane</keyword>
<dbReference type="HOGENOM" id="CLU_2870603_0_0_1"/>
<dbReference type="Proteomes" id="UP000017836">
    <property type="component" value="Unassembled WGS sequence"/>
</dbReference>
<gene>
    <name evidence="2" type="ORF">AMTR_s00110p00082690</name>
</gene>
<sequence length="64" mass="7084">MWSCGVSLIHLLGGFCRSDPNGGYFGVQLVIPSSVVALHAIGYLMEDELLGLFLRWKIYLPQDS</sequence>
<reference evidence="3" key="1">
    <citation type="journal article" date="2013" name="Science">
        <title>The Amborella genome and the evolution of flowering plants.</title>
        <authorList>
            <consortium name="Amborella Genome Project"/>
        </authorList>
    </citation>
    <scope>NUCLEOTIDE SEQUENCE [LARGE SCALE GENOMIC DNA]</scope>
</reference>
<name>W1NX44_AMBTC</name>
<dbReference type="AlphaFoldDB" id="W1NX44"/>
<evidence type="ECO:0000313" key="3">
    <source>
        <dbReference type="Proteomes" id="UP000017836"/>
    </source>
</evidence>
<evidence type="ECO:0000256" key="1">
    <source>
        <dbReference type="SAM" id="Phobius"/>
    </source>
</evidence>